<evidence type="ECO:0000313" key="4">
    <source>
        <dbReference type="Proteomes" id="UP000028837"/>
    </source>
</evidence>
<gene>
    <name evidence="3" type="ORF">TGDOM2_289380</name>
</gene>
<feature type="signal peptide" evidence="2">
    <location>
        <begin position="1"/>
        <end position="35"/>
    </location>
</feature>
<organism evidence="3 4">
    <name type="scientific">Toxoplasma gondii GAB2-2007-GAL-DOM2</name>
    <dbReference type="NCBI Taxonomy" id="1130820"/>
    <lineage>
        <taxon>Eukaryota</taxon>
        <taxon>Sar</taxon>
        <taxon>Alveolata</taxon>
        <taxon>Apicomplexa</taxon>
        <taxon>Conoidasida</taxon>
        <taxon>Coccidia</taxon>
        <taxon>Eucoccidiorida</taxon>
        <taxon>Eimeriorina</taxon>
        <taxon>Sarcocystidae</taxon>
        <taxon>Toxoplasma</taxon>
    </lineage>
</organism>
<comment type="caution">
    <text evidence="3">The sequence shown here is derived from an EMBL/GenBank/DDBJ whole genome shotgun (WGS) entry which is preliminary data.</text>
</comment>
<feature type="compositionally biased region" description="Basic and acidic residues" evidence="1">
    <location>
        <begin position="762"/>
        <end position="771"/>
    </location>
</feature>
<reference evidence="3 4" key="1">
    <citation type="submission" date="2014-02" db="EMBL/GenBank/DDBJ databases">
        <authorList>
            <person name="Sibley D."/>
            <person name="Venepally P."/>
            <person name="Karamycheva S."/>
            <person name="Hadjithomas M."/>
            <person name="Khan A."/>
            <person name="Brunk B."/>
            <person name="Roos D."/>
            <person name="Caler E."/>
            <person name="Lorenzi H."/>
        </authorList>
    </citation>
    <scope>NUCLEOTIDE SEQUENCE [LARGE SCALE GENOMIC DNA]</scope>
    <source>
        <strain evidence="3 4">GAB2-2007-GAL-DOM2</strain>
    </source>
</reference>
<dbReference type="Proteomes" id="UP000028837">
    <property type="component" value="Unassembled WGS sequence"/>
</dbReference>
<dbReference type="PANTHER" id="PTHR40861:SF1">
    <property type="entry name" value="PHOSPHATIDATE PHOSPHATASE APP1 CATALYTIC DOMAIN-CONTAINING PROTEIN"/>
    <property type="match status" value="1"/>
</dbReference>
<evidence type="ECO:0000256" key="1">
    <source>
        <dbReference type="SAM" id="MobiDB-lite"/>
    </source>
</evidence>
<feature type="chain" id="PRO_5001809122" description="Transmembrane protein" evidence="2">
    <location>
        <begin position="36"/>
        <end position="921"/>
    </location>
</feature>
<name>A0A086KDZ2_TOXGO</name>
<dbReference type="AlphaFoldDB" id="A0A086KDZ2"/>
<proteinExistence type="predicted"/>
<accession>A0A086KDZ2</accession>
<feature type="compositionally biased region" description="Basic and acidic residues" evidence="1">
    <location>
        <begin position="339"/>
        <end position="349"/>
    </location>
</feature>
<keyword evidence="2" id="KW-0732">Signal</keyword>
<feature type="region of interest" description="Disordered" evidence="1">
    <location>
        <begin position="339"/>
        <end position="362"/>
    </location>
</feature>
<dbReference type="EMBL" id="AHZU02000582">
    <property type="protein sequence ID" value="KFG42610.1"/>
    <property type="molecule type" value="Genomic_DNA"/>
</dbReference>
<sequence length="921" mass="100228">MESNRRRAPCPPASGVSPGSILCLFLLSLLPCALGASQKNSAELLDSLACVGSPPETAENATASLGSWEQVPCLDAASVSVFTSRKEVQAGNILLFLDIDDTVIASGGWNEVMGNSLGGVDDRYPRGSEYPGFSAVLFLLALGPHARNLKSGQLTEFVPPSKAMVVTARPNLPVFRPPNLMRHLTSILTRGARQIMGDNAPEWGVGSQNVMKPVSVLRGTYGRGENKLSFMTKVLTEGRPVNESRIDENTKVMFVGDSAERDLEVAIGLSAMVPDKVAAHLLHVVYRHNSGDPTQVHASHTVQTGEKFDEDGVLSKAAVTLQEIISGAARTVAAATRALTEKDEREKHRQTPRAFTESQPTNKKISFQEALGNTTRFGIRVGHALVDAIALVYDVYVTSDDEEGPRSCAELSASQAFEVGVLTARKIRLILDLYRHRWLHTYSTFRTREEQEAAGASVSSRMLPIFFVKCGTVKLRVAHEAPRQAPLDALLSEMTGARDRVTVRFRSVDTLHAGSELDAETVRSNMLDTLGIPVVPYVTSISAVAQAYVLGIVDLTDVLVVVRKTYEMLRAQGPLAQPARLLSLLDHFHDLEALRAMLFPGGKGALPASAPVRVRATVDYLDELGKVQKAFIKRAAYLRAVPTRTEMCIREMERNAESHYDRSLKRQRGAAGKSAPFTRSQFSAFVSAFAELVCKFDVELSSVQFAGGAEVHGLSVYLSRLVRQAVAATETTPFSSAQKKKAPPESPVSKAVAELAATNAGTEKEKKDPKNMGRGKTACTLSDDVRVTFATMYKAFCADVARDVCHLLETRLVTSGVLSDFIFLAQERGRNYQGPLRLPHLGRVVFIDEHGLDDFEVSHQKPLTDVIGSMGAKLDEAIMEQASAGFRFAKWPGLDSWNQWTQVAASLQLIVDCGLLNRGTQ</sequence>
<protein>
    <recommendedName>
        <fullName evidence="5">Transmembrane protein</fullName>
    </recommendedName>
</protein>
<dbReference type="VEuPathDB" id="ToxoDB:TGDOM2_289380"/>
<dbReference type="PANTHER" id="PTHR40861">
    <property type="entry name" value="DUF2183 DOMAIN-CONTAINING PROTEIN"/>
    <property type="match status" value="1"/>
</dbReference>
<evidence type="ECO:0000313" key="3">
    <source>
        <dbReference type="EMBL" id="KFG42610.1"/>
    </source>
</evidence>
<feature type="region of interest" description="Disordered" evidence="1">
    <location>
        <begin position="757"/>
        <end position="777"/>
    </location>
</feature>
<dbReference type="OrthoDB" id="329876at2759"/>
<evidence type="ECO:0008006" key="5">
    <source>
        <dbReference type="Google" id="ProtNLM"/>
    </source>
</evidence>
<evidence type="ECO:0000256" key="2">
    <source>
        <dbReference type="SAM" id="SignalP"/>
    </source>
</evidence>